<keyword evidence="1" id="KW-0812">Transmembrane</keyword>
<keyword evidence="1" id="KW-1133">Transmembrane helix</keyword>
<keyword evidence="1" id="KW-0472">Membrane</keyword>
<dbReference type="OrthoDB" id="6778811at2759"/>
<dbReference type="Proteomes" id="UP000499080">
    <property type="component" value="Unassembled WGS sequence"/>
</dbReference>
<evidence type="ECO:0000313" key="3">
    <source>
        <dbReference type="Proteomes" id="UP000499080"/>
    </source>
</evidence>
<evidence type="ECO:0000313" key="2">
    <source>
        <dbReference type="EMBL" id="GBM27802.1"/>
    </source>
</evidence>
<organism evidence="2 3">
    <name type="scientific">Araneus ventricosus</name>
    <name type="common">Orbweaver spider</name>
    <name type="synonym">Epeira ventricosa</name>
    <dbReference type="NCBI Taxonomy" id="182803"/>
    <lineage>
        <taxon>Eukaryota</taxon>
        <taxon>Metazoa</taxon>
        <taxon>Ecdysozoa</taxon>
        <taxon>Arthropoda</taxon>
        <taxon>Chelicerata</taxon>
        <taxon>Arachnida</taxon>
        <taxon>Araneae</taxon>
        <taxon>Araneomorphae</taxon>
        <taxon>Entelegynae</taxon>
        <taxon>Araneoidea</taxon>
        <taxon>Araneidae</taxon>
        <taxon>Araneus</taxon>
    </lineage>
</organism>
<keyword evidence="3" id="KW-1185">Reference proteome</keyword>
<dbReference type="PANTHER" id="PTHR19446">
    <property type="entry name" value="REVERSE TRANSCRIPTASES"/>
    <property type="match status" value="1"/>
</dbReference>
<dbReference type="AlphaFoldDB" id="A0A4Y2EF76"/>
<comment type="caution">
    <text evidence="2">The sequence shown here is derived from an EMBL/GenBank/DDBJ whole genome shotgun (WGS) entry which is preliminary data.</text>
</comment>
<sequence length="239" mass="27536">MIAKAKQDSFRNFLASVVKNNTIDSFYRIVKNNLAVSGELHQIEKQTGELTRTFKETLSLILEYHFPKVDTDILMRQQNLNYNLNWTFPLVTKSEIGQVVQDFSPDKVQGPDRLTLGIIKEIYNLIMSGLFLFSILLLRRAVFLDVWKQAKVILIPKEVKTLSDPSAYRPICLLSIWGKILDEIISQRLIYELETNSKLSNNQFGFRRGHSTIMALEQILNYIQTSKLAKKITIAIRSL</sequence>
<accession>A0A4Y2EF76</accession>
<feature type="transmembrane region" description="Helical" evidence="1">
    <location>
        <begin position="122"/>
        <end position="142"/>
    </location>
</feature>
<protein>
    <submittedName>
        <fullName evidence="2">Uncharacterized protein</fullName>
    </submittedName>
</protein>
<name>A0A4Y2EF76_ARAVE</name>
<reference evidence="2 3" key="1">
    <citation type="journal article" date="2019" name="Sci. Rep.">
        <title>Orb-weaving spider Araneus ventricosus genome elucidates the spidroin gene catalogue.</title>
        <authorList>
            <person name="Kono N."/>
            <person name="Nakamura H."/>
            <person name="Ohtoshi R."/>
            <person name="Moran D.A.P."/>
            <person name="Shinohara A."/>
            <person name="Yoshida Y."/>
            <person name="Fujiwara M."/>
            <person name="Mori M."/>
            <person name="Tomita M."/>
            <person name="Arakawa K."/>
        </authorList>
    </citation>
    <scope>NUCLEOTIDE SEQUENCE [LARGE SCALE GENOMIC DNA]</scope>
</reference>
<evidence type="ECO:0000256" key="1">
    <source>
        <dbReference type="SAM" id="Phobius"/>
    </source>
</evidence>
<gene>
    <name evidence="2" type="ORF">AVEN_269754_1</name>
</gene>
<dbReference type="EMBL" id="BGPR01000594">
    <property type="protein sequence ID" value="GBM27802.1"/>
    <property type="molecule type" value="Genomic_DNA"/>
</dbReference>
<proteinExistence type="predicted"/>